<evidence type="ECO:0000313" key="3">
    <source>
        <dbReference type="Proteomes" id="UP000032361"/>
    </source>
</evidence>
<keyword evidence="1" id="KW-0732">Signal</keyword>
<feature type="chain" id="PRO_5002325191" description="Cell wall anchor protein" evidence="1">
    <location>
        <begin position="20"/>
        <end position="478"/>
    </location>
</feature>
<dbReference type="AlphaFoldDB" id="A0A0D7W2X7"/>
<comment type="caution">
    <text evidence="2">The sequence shown here is derived from an EMBL/GenBank/DDBJ whole genome shotgun (WGS) entry which is preliminary data.</text>
</comment>
<dbReference type="Proteomes" id="UP000032361">
    <property type="component" value="Unassembled WGS sequence"/>
</dbReference>
<dbReference type="STRING" id="1382798.PK35_08845"/>
<keyword evidence="3" id="KW-1185">Reference proteome</keyword>
<accession>A0A0D7W2X7</accession>
<reference evidence="2 3" key="1">
    <citation type="journal article" date="2015" name="Antonie Van Leeuwenhoek">
        <title>Tamlana nanhaiensis sp. nov., isolated from surface seawater collected from the South China Sea.</title>
        <authorList>
            <person name="Liu X."/>
            <person name="Lai Q."/>
            <person name="Du Y."/>
            <person name="Li G."/>
            <person name="Sun F."/>
            <person name="Shao Z."/>
        </authorList>
    </citation>
    <scope>NUCLEOTIDE SEQUENCE [LARGE SCALE GENOMIC DNA]</scope>
    <source>
        <strain evidence="2 3">FHC16</strain>
    </source>
</reference>
<organism evidence="2 3">
    <name type="scientific">Neotamlana nanhaiensis</name>
    <dbReference type="NCBI Taxonomy" id="1382798"/>
    <lineage>
        <taxon>Bacteria</taxon>
        <taxon>Pseudomonadati</taxon>
        <taxon>Bacteroidota</taxon>
        <taxon>Flavobacteriia</taxon>
        <taxon>Flavobacteriales</taxon>
        <taxon>Flavobacteriaceae</taxon>
        <taxon>Neotamlana</taxon>
    </lineage>
</organism>
<feature type="signal peptide" evidence="1">
    <location>
        <begin position="1"/>
        <end position="19"/>
    </location>
</feature>
<proteinExistence type="predicted"/>
<name>A0A0D7W2X7_9FLAO</name>
<sequence>MKLTALIIITLLSFKMVNAQVGIGTTNPDASSILEMESTTQGLLVPRMTTTQRNAIASPAEGLMVYDIDEDAFFYYNSTSTSWSKVEAAVTRDNYKLVKSAADLADELVAGGGAEYLLNTDTLYEINGTIILTAPININNAYISGEDTNEDVLLRVGGNIFTGSNGGSLRNLTLTAPGSSIFNLTGTGAESLVFRDCVIANCNAVGSVSNFNLVFSSIIQYVSNNDGITYTDINQLLLNTQGWDGTNGGTYETFVGDFEIISKQGGFSEVIAATAGVNVTGITSITNGATIRAVDFYGGGNYINGTSPYTGYNFTNSWDVDCPGINVETDGVAAGNFYYDGPVTTGFTQSISNGTDQLVEGNGSFSANNLFRFTSNVTENRLIYDGVKDRQFQINASLSIRVDGAASNFYAFFIAKNGTVVTESRALIYIDNDSQIQNVSMNANLELSNSDYIEVYTRRLTGSGTDTLVVFSENLSIN</sequence>
<dbReference type="RefSeq" id="WP_044626339.1">
    <property type="nucleotide sequence ID" value="NZ_JTDV01000005.1"/>
</dbReference>
<dbReference type="PATRIC" id="fig|1382798.3.peg.3117"/>
<evidence type="ECO:0008006" key="4">
    <source>
        <dbReference type="Google" id="ProtNLM"/>
    </source>
</evidence>
<gene>
    <name evidence="2" type="ORF">PK35_08845</name>
</gene>
<evidence type="ECO:0000313" key="2">
    <source>
        <dbReference type="EMBL" id="KJD33063.1"/>
    </source>
</evidence>
<dbReference type="EMBL" id="JTDV01000005">
    <property type="protein sequence ID" value="KJD33063.1"/>
    <property type="molecule type" value="Genomic_DNA"/>
</dbReference>
<evidence type="ECO:0000256" key="1">
    <source>
        <dbReference type="SAM" id="SignalP"/>
    </source>
</evidence>
<dbReference type="OrthoDB" id="581140at2"/>
<protein>
    <recommendedName>
        <fullName evidence="4">Cell wall anchor protein</fullName>
    </recommendedName>
</protein>